<protein>
    <recommendedName>
        <fullName evidence="2">Beta-lactamase class A catalytic domain-containing protein</fullName>
    </recommendedName>
</protein>
<dbReference type="PANTHER" id="PTHR35333">
    <property type="entry name" value="BETA-LACTAMASE"/>
    <property type="match status" value="1"/>
</dbReference>
<dbReference type="SUPFAM" id="SSF56601">
    <property type="entry name" value="beta-lactamase/transpeptidase-like"/>
    <property type="match status" value="1"/>
</dbReference>
<evidence type="ECO:0000259" key="2">
    <source>
        <dbReference type="Pfam" id="PF13354"/>
    </source>
</evidence>
<dbReference type="AlphaFoldDB" id="H5SDJ3"/>
<proteinExistence type="predicted"/>
<evidence type="ECO:0000256" key="1">
    <source>
        <dbReference type="SAM" id="SignalP"/>
    </source>
</evidence>
<name>H5SDJ3_9BACT</name>
<reference evidence="3" key="2">
    <citation type="journal article" date="2012" name="PLoS ONE">
        <title>A Deeply Branching Thermophilic Bacterium with an Ancient Acetyl-CoA Pathway Dominates a Subsurface Ecosystem.</title>
        <authorList>
            <person name="Takami H."/>
            <person name="Noguchi H."/>
            <person name="Takaki Y."/>
            <person name="Uchiyama I."/>
            <person name="Toyoda A."/>
            <person name="Nishi S."/>
            <person name="Chee G.-J."/>
            <person name="Arai W."/>
            <person name="Nunoura T."/>
            <person name="Itoh T."/>
            <person name="Hattori M."/>
            <person name="Takai K."/>
        </authorList>
    </citation>
    <scope>NUCLEOTIDE SEQUENCE</scope>
</reference>
<gene>
    <name evidence="3" type="ORF">HGMM_F13G06C12</name>
</gene>
<accession>H5SDJ3</accession>
<dbReference type="InterPro" id="IPR012338">
    <property type="entry name" value="Beta-lactam/transpept-like"/>
</dbReference>
<dbReference type="Pfam" id="PF13354">
    <property type="entry name" value="Beta-lactamase2"/>
    <property type="match status" value="1"/>
</dbReference>
<evidence type="ECO:0000313" key="3">
    <source>
        <dbReference type="EMBL" id="BAL54229.1"/>
    </source>
</evidence>
<sequence>MRTRLLFAVVFPCLAVIAAVPQAQEACSGEITERVLQVMKTNGPYSETLGLYLKEVGGPVLAACNERKVFEPASTIKVLHHLHAMLQVQQKVVSLEDSITVYSAYAGSCPLDRGPFTEPLRTTLEGVMRQSDNARTQALRVRFGEANINATAQALGMKDTLLQHRLGCSGRGDQRVPGDYGALDKPNRLTLVDAGLLYESVAQGKVLDSEHRQIFYEIMLGKVGSLTPWGFLRQIITQEIPVGMTQEKVTAFMESIEIRYKAGSYTFCTGFLCTNHQSVAGWARVPFCEGAEIRPREYVLGDFFSEAVGNASIMTSITYAKLLREQVRAALRSCA</sequence>
<keyword evidence="1" id="KW-0732">Signal</keyword>
<dbReference type="GO" id="GO:0008800">
    <property type="term" value="F:beta-lactamase activity"/>
    <property type="evidence" value="ECO:0007669"/>
    <property type="project" value="InterPro"/>
</dbReference>
<feature type="domain" description="Beta-lactamase class A catalytic" evidence="2">
    <location>
        <begin position="51"/>
        <end position="220"/>
    </location>
</feature>
<feature type="chain" id="PRO_5003598062" description="Beta-lactamase class A catalytic domain-containing protein" evidence="1">
    <location>
        <begin position="24"/>
        <end position="335"/>
    </location>
</feature>
<dbReference type="GO" id="GO:0030655">
    <property type="term" value="P:beta-lactam antibiotic catabolic process"/>
    <property type="evidence" value="ECO:0007669"/>
    <property type="project" value="InterPro"/>
</dbReference>
<organism evidence="3">
    <name type="scientific">uncultured Acetothermia bacterium</name>
    <dbReference type="NCBI Taxonomy" id="236499"/>
    <lineage>
        <taxon>Bacteria</taxon>
        <taxon>Candidatus Bipolaricaulota</taxon>
        <taxon>environmental samples</taxon>
    </lineage>
</organism>
<dbReference type="Gene3D" id="3.40.710.10">
    <property type="entry name" value="DD-peptidase/beta-lactamase superfamily"/>
    <property type="match status" value="1"/>
</dbReference>
<reference evidence="3" key="1">
    <citation type="journal article" date="2005" name="Environ. Microbiol.">
        <title>Genetic and functional properties of uncultivated thermophilic crenarchaeotes from a subsurface gold mine as revealed by analysis of genome fragments.</title>
        <authorList>
            <person name="Nunoura T."/>
            <person name="Hirayama H."/>
            <person name="Takami H."/>
            <person name="Oida H."/>
            <person name="Nishi S."/>
            <person name="Shimamura S."/>
            <person name="Suzuki Y."/>
            <person name="Inagaki F."/>
            <person name="Takai K."/>
            <person name="Nealson K.H."/>
            <person name="Horikoshi K."/>
        </authorList>
    </citation>
    <scope>NUCLEOTIDE SEQUENCE</scope>
</reference>
<dbReference type="GO" id="GO:0046677">
    <property type="term" value="P:response to antibiotic"/>
    <property type="evidence" value="ECO:0007669"/>
    <property type="project" value="InterPro"/>
</dbReference>
<dbReference type="InterPro" id="IPR000871">
    <property type="entry name" value="Beta-lactam_class-A"/>
</dbReference>
<dbReference type="InterPro" id="IPR045155">
    <property type="entry name" value="Beta-lactam_cat"/>
</dbReference>
<dbReference type="EMBL" id="AP011682">
    <property type="protein sequence ID" value="BAL54229.1"/>
    <property type="molecule type" value="Genomic_DNA"/>
</dbReference>
<dbReference type="PANTHER" id="PTHR35333:SF3">
    <property type="entry name" value="BETA-LACTAMASE-TYPE TRANSPEPTIDASE FOLD CONTAINING PROTEIN"/>
    <property type="match status" value="1"/>
</dbReference>
<feature type="signal peptide" evidence="1">
    <location>
        <begin position="1"/>
        <end position="23"/>
    </location>
</feature>